<sequence>MTTLTLTTTATDAASQVLRKMADLIGGPYNASLVEALHLATRDQALAEQAVKQLATTLNRHPRDLPLWDVTRPRDLVAHILRLAALGVNR</sequence>
<gene>
    <name evidence="1" type="ORF">E1286_24100</name>
</gene>
<protein>
    <submittedName>
        <fullName evidence="1">Uncharacterized protein</fullName>
    </submittedName>
</protein>
<dbReference type="AlphaFoldDB" id="A0A4R4YKF3"/>
<reference evidence="1 2" key="1">
    <citation type="submission" date="2019-03" db="EMBL/GenBank/DDBJ databases">
        <title>Draft genome sequences of novel Actinobacteria.</title>
        <authorList>
            <person name="Sahin N."/>
            <person name="Ay H."/>
            <person name="Saygin H."/>
        </authorList>
    </citation>
    <scope>NUCLEOTIDE SEQUENCE [LARGE SCALE GENOMIC DNA]</scope>
    <source>
        <strain evidence="1 2">CH32</strain>
    </source>
</reference>
<evidence type="ECO:0000313" key="1">
    <source>
        <dbReference type="EMBL" id="TDD45403.1"/>
    </source>
</evidence>
<proteinExistence type="predicted"/>
<organism evidence="1 2">
    <name type="scientific">Nonomuraea terrae</name>
    <dbReference type="NCBI Taxonomy" id="2530383"/>
    <lineage>
        <taxon>Bacteria</taxon>
        <taxon>Bacillati</taxon>
        <taxon>Actinomycetota</taxon>
        <taxon>Actinomycetes</taxon>
        <taxon>Streptosporangiales</taxon>
        <taxon>Streptosporangiaceae</taxon>
        <taxon>Nonomuraea</taxon>
    </lineage>
</organism>
<dbReference type="Proteomes" id="UP000295302">
    <property type="component" value="Unassembled WGS sequence"/>
</dbReference>
<dbReference type="RefSeq" id="WP_132615708.1">
    <property type="nucleotide sequence ID" value="NZ_SMKQ01000079.1"/>
</dbReference>
<accession>A0A4R4YKF3</accession>
<comment type="caution">
    <text evidence="1">The sequence shown here is derived from an EMBL/GenBank/DDBJ whole genome shotgun (WGS) entry which is preliminary data.</text>
</comment>
<dbReference type="EMBL" id="SMKQ01000079">
    <property type="protein sequence ID" value="TDD45403.1"/>
    <property type="molecule type" value="Genomic_DNA"/>
</dbReference>
<dbReference type="OrthoDB" id="9945602at2"/>
<name>A0A4R4YKF3_9ACTN</name>
<keyword evidence="2" id="KW-1185">Reference proteome</keyword>
<evidence type="ECO:0000313" key="2">
    <source>
        <dbReference type="Proteomes" id="UP000295302"/>
    </source>
</evidence>